<dbReference type="GO" id="GO:0005829">
    <property type="term" value="C:cytosol"/>
    <property type="evidence" value="ECO:0007669"/>
    <property type="project" value="TreeGrafter"/>
</dbReference>
<dbReference type="SUPFAM" id="SSF53448">
    <property type="entry name" value="Nucleotide-diphospho-sugar transferases"/>
    <property type="match status" value="1"/>
</dbReference>
<dbReference type="EC" id="2.7.7.-" evidence="1"/>
<evidence type="ECO:0000313" key="1">
    <source>
        <dbReference type="EMBL" id="ACD22632.1"/>
    </source>
</evidence>
<accession>B2TLT3</accession>
<dbReference type="InterPro" id="IPR003329">
    <property type="entry name" value="Cytidylyl_trans"/>
</dbReference>
<dbReference type="AlphaFoldDB" id="B2TLT3"/>
<dbReference type="CDD" id="cd02518">
    <property type="entry name" value="GT2_SpsF"/>
    <property type="match status" value="1"/>
</dbReference>
<dbReference type="FunFam" id="3.90.550.10:FF:000188">
    <property type="entry name" value="Polysaccharide biosynthesis protein"/>
    <property type="match status" value="1"/>
</dbReference>
<reference evidence="1" key="1">
    <citation type="submission" date="2009-06" db="EMBL/GenBank/DDBJ databases">
        <authorList>
            <consortium name="US DOE Joint Genome Institute (JGI-PGF)"/>
            <person name="Lucas S."/>
            <person name="Copeland A."/>
            <person name="Lapidus A."/>
            <person name="Glavina del Rio T."/>
            <person name="Dalin E."/>
            <person name="Tice H."/>
            <person name="Bruce D."/>
            <person name="Goodwin L."/>
            <person name="Pitluck S."/>
            <person name="Kyrpides N."/>
            <person name="Mavromatis K."/>
            <person name="Ivanova N."/>
            <person name="Saunders E."/>
            <person name="Brettin T."/>
            <person name="Detter J.C."/>
            <person name="Han C."/>
            <person name="Larimer F."/>
            <person name="Land M."/>
            <person name="Hauser L."/>
            <person name="Markowitz V."/>
            <person name="Cheng J.-F."/>
            <person name="Hugenholtz P."/>
            <person name="Woyke T."/>
            <person name="Wu D."/>
            <person name="Gronow S."/>
            <person name="Klenk H.-P."/>
            <person name="Eisen J.A."/>
        </authorList>
    </citation>
    <scope>NUCLEOTIDE SEQUENCE</scope>
    <source>
        <strain evidence="1">Eklund 17B</strain>
    </source>
</reference>
<protein>
    <submittedName>
        <fullName evidence="1">Cytidylyltransferase</fullName>
        <ecNumber evidence="1">2.7.7.-</ecNumber>
    </submittedName>
</protein>
<keyword evidence="1" id="KW-0548">Nucleotidyltransferase</keyword>
<dbReference type="Gene3D" id="3.90.550.10">
    <property type="entry name" value="Spore Coat Polysaccharide Biosynthesis Protein SpsA, Chain A"/>
    <property type="match status" value="1"/>
</dbReference>
<dbReference type="InterPro" id="IPR029044">
    <property type="entry name" value="Nucleotide-diphossugar_trans"/>
</dbReference>
<gene>
    <name evidence="1" type="ordered locus">CLL_A0827</name>
</gene>
<dbReference type="Pfam" id="PF02348">
    <property type="entry name" value="CTP_transf_3"/>
    <property type="match status" value="1"/>
</dbReference>
<dbReference type="KEGG" id="cbk:CLL_A0827"/>
<name>B2TLT3_CLOBB</name>
<dbReference type="EMBL" id="CP001056">
    <property type="protein sequence ID" value="ACD22632.1"/>
    <property type="molecule type" value="Genomic_DNA"/>
</dbReference>
<dbReference type="PANTHER" id="PTHR42866">
    <property type="entry name" value="3-DEOXY-MANNO-OCTULOSONATE CYTIDYLYLTRANSFERASE"/>
    <property type="match status" value="1"/>
</dbReference>
<dbReference type="HOGENOM" id="CLU_072501_0_0_9"/>
<organism evidence="1">
    <name type="scientific">Clostridium botulinum (strain Eklund 17B / Type B)</name>
    <dbReference type="NCBI Taxonomy" id="935198"/>
    <lineage>
        <taxon>Bacteria</taxon>
        <taxon>Bacillati</taxon>
        <taxon>Bacillota</taxon>
        <taxon>Clostridia</taxon>
        <taxon>Eubacteriales</taxon>
        <taxon>Clostridiaceae</taxon>
        <taxon>Clostridium</taxon>
    </lineage>
</organism>
<reference evidence="1" key="2">
    <citation type="submission" date="2009-08" db="EMBL/GenBank/DDBJ databases">
        <authorList>
            <person name="Shrivastava S."/>
            <person name="Brinkac L.M."/>
            <person name="Dodson R.J."/>
            <person name="Harkins D.M."/>
            <person name="Durkin A.S."/>
            <person name="Sutton G."/>
        </authorList>
    </citation>
    <scope>NUCLEOTIDE SEQUENCE</scope>
    <source>
        <strain evidence="1">Eklund 17B</strain>
    </source>
</reference>
<keyword evidence="1" id="KW-0808">Transferase</keyword>
<sequence length="260" mass="30250">MNVICIVQARMGSERLPGKVIKPILGKPMILYTLDRLSKSRYIDKLILATSEKEAEEPLVNVCRNAGYEVFRGDESNVLKRYKDAVDYYVDSDDELAVVRVTGDCPLIDPIIVDNVITHFMMNDYDYVRLDVPDSFIRGFDVEVFSRDACNKTYDTVNTLTSNVLLRSEEEKIQIKMYSEHVTYYMYKHEKEFKVGYVNGEGFYNKNYRLCVDTEDDFKLVENIINKLKNKYFLSKDVIEYLDNNEGIANLNKEVVQKNQ</sequence>
<proteinExistence type="predicted"/>
<dbReference type="GO" id="GO:0016779">
    <property type="term" value="F:nucleotidyltransferase activity"/>
    <property type="evidence" value="ECO:0007669"/>
    <property type="project" value="UniProtKB-KW"/>
</dbReference>
<dbReference type="PANTHER" id="PTHR42866:SF1">
    <property type="entry name" value="SPORE COAT POLYSACCHARIDE BIOSYNTHESIS PROTEIN SPSF"/>
    <property type="match status" value="1"/>
</dbReference>